<evidence type="ECO:0000313" key="2">
    <source>
        <dbReference type="EMBL" id="KAE9542323.1"/>
    </source>
</evidence>
<keyword evidence="1" id="KW-0812">Transmembrane</keyword>
<protein>
    <submittedName>
        <fullName evidence="2">Uncharacterized protein</fullName>
    </submittedName>
</protein>
<keyword evidence="1" id="KW-0472">Membrane</keyword>
<gene>
    <name evidence="2" type="ORF">AGLY_003450</name>
</gene>
<dbReference type="OrthoDB" id="6605495at2759"/>
<dbReference type="Proteomes" id="UP000475862">
    <property type="component" value="Unassembled WGS sequence"/>
</dbReference>
<feature type="transmembrane region" description="Helical" evidence="1">
    <location>
        <begin position="12"/>
        <end position="29"/>
    </location>
</feature>
<keyword evidence="3" id="KW-1185">Reference proteome</keyword>
<accession>A0A6G0U061</accession>
<evidence type="ECO:0000313" key="3">
    <source>
        <dbReference type="Proteomes" id="UP000475862"/>
    </source>
</evidence>
<reference evidence="2 3" key="1">
    <citation type="submission" date="2019-08" db="EMBL/GenBank/DDBJ databases">
        <title>The genome of the soybean aphid Biotype 1, its phylome, world population structure and adaptation to the North American continent.</title>
        <authorList>
            <person name="Giordano R."/>
            <person name="Donthu R.K."/>
            <person name="Hernandez A.G."/>
            <person name="Wright C.L."/>
            <person name="Zimin A.V."/>
        </authorList>
    </citation>
    <scope>NUCLEOTIDE SEQUENCE [LARGE SCALE GENOMIC DNA]</scope>
    <source>
        <tissue evidence="2">Whole aphids</tissue>
    </source>
</reference>
<sequence>MLSVNTDSKLGAYILLYSPFASVSLLLLVDPTCLISQIRDDIQQYLLVLHVDYVVQSFLKQAHQKTAHFVSTAKVDEYAEHVKSKTESNDTTVVSLKMNLVYRISRKISKLVFGMFATEERKAHNLEATINAYVLHVSNRTTRVNYNKRHYKPREQVDTKSFIEKYKNVEKSLRNQYQALYF</sequence>
<comment type="caution">
    <text evidence="2">The sequence shown here is derived from an EMBL/GenBank/DDBJ whole genome shotgun (WGS) entry which is preliminary data.</text>
</comment>
<organism evidence="2 3">
    <name type="scientific">Aphis glycines</name>
    <name type="common">Soybean aphid</name>
    <dbReference type="NCBI Taxonomy" id="307491"/>
    <lineage>
        <taxon>Eukaryota</taxon>
        <taxon>Metazoa</taxon>
        <taxon>Ecdysozoa</taxon>
        <taxon>Arthropoda</taxon>
        <taxon>Hexapoda</taxon>
        <taxon>Insecta</taxon>
        <taxon>Pterygota</taxon>
        <taxon>Neoptera</taxon>
        <taxon>Paraneoptera</taxon>
        <taxon>Hemiptera</taxon>
        <taxon>Sternorrhyncha</taxon>
        <taxon>Aphidomorpha</taxon>
        <taxon>Aphidoidea</taxon>
        <taxon>Aphididae</taxon>
        <taxon>Aphidini</taxon>
        <taxon>Aphis</taxon>
        <taxon>Aphis</taxon>
    </lineage>
</organism>
<evidence type="ECO:0000256" key="1">
    <source>
        <dbReference type="SAM" id="Phobius"/>
    </source>
</evidence>
<keyword evidence="1" id="KW-1133">Transmembrane helix</keyword>
<dbReference type="EMBL" id="VYZN01000011">
    <property type="protein sequence ID" value="KAE9542323.1"/>
    <property type="molecule type" value="Genomic_DNA"/>
</dbReference>
<proteinExistence type="predicted"/>
<dbReference type="AlphaFoldDB" id="A0A6G0U061"/>
<name>A0A6G0U061_APHGL</name>